<evidence type="ECO:0000313" key="5">
    <source>
        <dbReference type="Proteomes" id="UP001281777"/>
    </source>
</evidence>
<dbReference type="RefSeq" id="WP_318052098.1">
    <property type="nucleotide sequence ID" value="NZ_JAWPEW010000016.1"/>
</dbReference>
<sequence>MAGFENEVLVLFKGAFNSRSKDWEIRSKFEAIYRNKEFLEYISRLDACIAEENNYLVKNFWETAEDKSPKAYASYLKSILEKQKKDLRDGVELQKNLLQILPDGESQIIPVEQAKKNTRVSKDQTVWSYVISFKDIELIHKNKISSLKEHGKYLSPEINKWLKLNNLKIKDLNIFAGVHYNTNHPHIHLWISEKRKTIKFDGKLRFDKREKFKYAKNLAEGVLVALSPKQNLEDLYDLVKDLREIKKETKKAIEEFDLRDLSLDPKLQKSIIEYSNIYSEKISSSNKNSIESAKNSPELFDSIKKLSEEKNFPSLSLDILEKNKILNSNSQKRSKFFKYLDESKKETINLLFKKIIDVDLKTKNLIYRFNETINKISEYQKKQDFEVITYAKNIIDKEQKEFFYQNRNVVLKKLNKELDFAEINRKNNKDKKTSLQKINNQNAFFSYYQEEKPKKEINLVYWYKRTVKKITG</sequence>
<accession>A0AAJ2P3W9</accession>
<evidence type="ECO:0000313" key="2">
    <source>
        <dbReference type="EMBL" id="MDW2892835.1"/>
    </source>
</evidence>
<evidence type="ECO:0000256" key="1">
    <source>
        <dbReference type="SAM" id="Coils"/>
    </source>
</evidence>
<dbReference type="Proteomes" id="UP001281777">
    <property type="component" value="Unassembled WGS sequence"/>
</dbReference>
<proteinExistence type="predicted"/>
<keyword evidence="4" id="KW-1185">Reference proteome</keyword>
<feature type="coiled-coil region" evidence="1">
    <location>
        <begin position="232"/>
        <end position="259"/>
    </location>
</feature>
<comment type="caution">
    <text evidence="2">The sequence shown here is derived from an EMBL/GenBank/DDBJ whole genome shotgun (WGS) entry which is preliminary data.</text>
</comment>
<dbReference type="AlphaFoldDB" id="A0AAJ2P3W9"/>
<gene>
    <name evidence="3" type="ORF">R7V75_02515</name>
    <name evidence="2" type="ORF">R7W54_02510</name>
</gene>
<keyword evidence="1" id="KW-0175">Coiled coil</keyword>
<dbReference type="Proteomes" id="UP001275471">
    <property type="component" value="Unassembled WGS sequence"/>
</dbReference>
<reference evidence="2 4" key="1">
    <citation type="submission" date="2023-10" db="EMBL/GenBank/DDBJ databases">
        <title>Genome sequences of Mycoplasma ovipneumoniae isolated from goats.</title>
        <authorList>
            <person name="Spergser J."/>
        </authorList>
    </citation>
    <scope>NUCLEOTIDE SEQUENCE</scope>
    <source>
        <strain evidence="3 4">1N</strain>
        <strain evidence="2">5N</strain>
    </source>
</reference>
<protein>
    <submittedName>
        <fullName evidence="2">Uncharacterized protein</fullName>
    </submittedName>
</protein>
<organism evidence="2 5">
    <name type="scientific">Mesomycoplasma ovipneumoniae</name>
    <dbReference type="NCBI Taxonomy" id="29562"/>
    <lineage>
        <taxon>Bacteria</taxon>
        <taxon>Bacillati</taxon>
        <taxon>Mycoplasmatota</taxon>
        <taxon>Mycoplasmoidales</taxon>
        <taxon>Metamycoplasmataceae</taxon>
        <taxon>Mesomycoplasma</taxon>
    </lineage>
</organism>
<dbReference type="EMBL" id="JAWPFF010000012">
    <property type="protein sequence ID" value="MDW2908588.1"/>
    <property type="molecule type" value="Genomic_DNA"/>
</dbReference>
<dbReference type="EMBL" id="JAWPFE010000014">
    <property type="protein sequence ID" value="MDW2892835.1"/>
    <property type="molecule type" value="Genomic_DNA"/>
</dbReference>
<evidence type="ECO:0000313" key="4">
    <source>
        <dbReference type="Proteomes" id="UP001275471"/>
    </source>
</evidence>
<name>A0AAJ2P3W9_9BACT</name>
<evidence type="ECO:0000313" key="3">
    <source>
        <dbReference type="EMBL" id="MDW2908588.1"/>
    </source>
</evidence>